<dbReference type="GO" id="GO:0000012">
    <property type="term" value="P:single strand break repair"/>
    <property type="evidence" value="ECO:0007669"/>
    <property type="project" value="InterPro"/>
</dbReference>
<evidence type="ECO:0000256" key="1">
    <source>
        <dbReference type="SAM" id="MobiDB-lite"/>
    </source>
</evidence>
<dbReference type="Pfam" id="PF01834">
    <property type="entry name" value="XRCC1_N"/>
    <property type="match status" value="1"/>
</dbReference>
<dbReference type="PANTHER" id="PTHR11370:SF4">
    <property type="entry name" value="DNA-REPAIR PROTEIN XRCC1 N-TERMINAL DOMAIN-CONTAINING PROTEIN"/>
    <property type="match status" value="1"/>
</dbReference>
<feature type="region of interest" description="Disordered" evidence="1">
    <location>
        <begin position="492"/>
        <end position="517"/>
    </location>
</feature>
<dbReference type="InterPro" id="IPR008979">
    <property type="entry name" value="Galactose-bd-like_sf"/>
</dbReference>
<proteinExistence type="predicted"/>
<evidence type="ECO:0000259" key="2">
    <source>
        <dbReference type="Pfam" id="PF01834"/>
    </source>
</evidence>
<reference evidence="3" key="1">
    <citation type="submission" date="2020-11" db="EMBL/GenBank/DDBJ databases">
        <authorList>
            <person name="Tran Van P."/>
        </authorList>
    </citation>
    <scope>NUCLEOTIDE SEQUENCE</scope>
</reference>
<dbReference type="AlphaFoldDB" id="A0A7R9IYC4"/>
<evidence type="ECO:0000313" key="3">
    <source>
        <dbReference type="EMBL" id="CAD7569016.1"/>
    </source>
</evidence>
<accession>A0A7R9IYC4</accession>
<dbReference type="InterPro" id="IPR002706">
    <property type="entry name" value="Xrcc1_N"/>
</dbReference>
<feature type="region of interest" description="Disordered" evidence="1">
    <location>
        <begin position="298"/>
        <end position="324"/>
    </location>
</feature>
<feature type="domain" description="DNA-repair protein Xrcc1 N-terminal" evidence="2">
    <location>
        <begin position="144"/>
        <end position="228"/>
    </location>
</feature>
<dbReference type="GO" id="GO:0006284">
    <property type="term" value="P:base-excision repair"/>
    <property type="evidence" value="ECO:0007669"/>
    <property type="project" value="TreeGrafter"/>
</dbReference>
<feature type="region of interest" description="Disordered" evidence="1">
    <location>
        <begin position="23"/>
        <end position="66"/>
    </location>
</feature>
<dbReference type="SUPFAM" id="SSF49785">
    <property type="entry name" value="Galactose-binding domain-like"/>
    <property type="match status" value="1"/>
</dbReference>
<dbReference type="Gene3D" id="2.60.120.260">
    <property type="entry name" value="Galactose-binding domain-like"/>
    <property type="match status" value="1"/>
</dbReference>
<dbReference type="GO" id="GO:0005634">
    <property type="term" value="C:nucleus"/>
    <property type="evidence" value="ECO:0007669"/>
    <property type="project" value="InterPro"/>
</dbReference>
<dbReference type="GO" id="GO:0003684">
    <property type="term" value="F:damaged DNA binding"/>
    <property type="evidence" value="ECO:0007669"/>
    <property type="project" value="InterPro"/>
</dbReference>
<sequence>MPALKLVNVVNVSSQVELEEVNPHLRGGSVENHLGKTTPSSPDRDSNLDLPVLGGRAQHDSRDPRYPAENLMKGEKWLSAPDCKVSTIEAIFIFNQAAVITSLDIVGVPGRVVDTPAFPAPVAGLGLPCVVQPSRILLKADSYGNHGSAFVAVMVCKNGSNEFKDLLPQVSLMSVTNSRTGKNKNVVRMLKKEDLCSDTRDEKWALVKLVCSQPFNTLAQFGLSFVKFYSLAEECQEEVKHTTQELMTFKKQVESSKTNRDILSRSHLLGGDSKMSRKDRLALELCKSIALDEPKDVTTEKIEPVQEEEESLFKAKEKPPPVYPTEIRTSISPSSAVELNTTSVLANYATEADVRRNFEKSQDRNFSLKEQSDFVDILKNYVKNMNRGDSHADALSTPVKESCENDCDISPSILNTKSWDKRRSYLSDNVVTPSSSTSNGDYSSLGRIKICSSNRNSLLEGNTKLIKKYPDAQDSNERMSVLSPTVRRNILSLEDTDKEKPPPVHPTKIRTSISPSSAVEQLNTTSALANYAIEKSEGRFSNLRTNNSESSSPNKKVDLKRKYLPATSATRTTPKLMLVNLTENEMTNGATEDVDFVECPICNVLFELCDISSHSAACVTSESDQMVDVTSTETMCPICRKMVSADSVDVHADRCARSLFGD</sequence>
<dbReference type="EMBL" id="OE179520">
    <property type="protein sequence ID" value="CAD7569016.1"/>
    <property type="molecule type" value="Genomic_DNA"/>
</dbReference>
<feature type="compositionally biased region" description="Basic and acidic residues" evidence="1">
    <location>
        <begin position="57"/>
        <end position="66"/>
    </location>
</feature>
<name>A0A7R9IYC4_TIMCA</name>
<gene>
    <name evidence="3" type="ORF">TCMB3V08_LOCUS1766</name>
</gene>
<protein>
    <submittedName>
        <fullName evidence="3">(California timema) hypothetical protein</fullName>
    </submittedName>
</protein>
<dbReference type="PANTHER" id="PTHR11370">
    <property type="entry name" value="DNA-REPAIR PROTEIN XRCC1"/>
    <property type="match status" value="1"/>
</dbReference>
<organism evidence="3">
    <name type="scientific">Timema californicum</name>
    <name type="common">California timema</name>
    <name type="synonym">Walking stick</name>
    <dbReference type="NCBI Taxonomy" id="61474"/>
    <lineage>
        <taxon>Eukaryota</taxon>
        <taxon>Metazoa</taxon>
        <taxon>Ecdysozoa</taxon>
        <taxon>Arthropoda</taxon>
        <taxon>Hexapoda</taxon>
        <taxon>Insecta</taxon>
        <taxon>Pterygota</taxon>
        <taxon>Neoptera</taxon>
        <taxon>Polyneoptera</taxon>
        <taxon>Phasmatodea</taxon>
        <taxon>Timematodea</taxon>
        <taxon>Timematoidea</taxon>
        <taxon>Timematidae</taxon>
        <taxon>Timema</taxon>
    </lineage>
</organism>